<protein>
    <submittedName>
        <fullName evidence="2">Uncharacterized protein</fullName>
    </submittedName>
</protein>
<gene>
    <name evidence="2" type="ORF">CC85DRAFT_285920</name>
</gene>
<dbReference type="GeneID" id="28983918"/>
<dbReference type="AlphaFoldDB" id="A0A0J0XLM3"/>
<proteinExistence type="predicted"/>
<reference evidence="2 3" key="1">
    <citation type="submission" date="2015-03" db="EMBL/GenBank/DDBJ databases">
        <title>Genomics and transcriptomics of the oil-accumulating basidiomycete yeast T. oleaginosus allow insights into substrate utilization and the diverse evolutionary trajectories of mating systems in fungi.</title>
        <authorList>
            <consortium name="DOE Joint Genome Institute"/>
            <person name="Kourist R."/>
            <person name="Kracht O."/>
            <person name="Bracharz F."/>
            <person name="Lipzen A."/>
            <person name="Nolan M."/>
            <person name="Ohm R."/>
            <person name="Grigoriev I."/>
            <person name="Sun S."/>
            <person name="Heitman J."/>
            <person name="Bruck T."/>
            <person name="Nowrousian M."/>
        </authorList>
    </citation>
    <scope>NUCLEOTIDE SEQUENCE [LARGE SCALE GENOMIC DNA]</scope>
    <source>
        <strain evidence="2 3">IBC0246</strain>
    </source>
</reference>
<keyword evidence="3" id="KW-1185">Reference proteome</keyword>
<dbReference type="Proteomes" id="UP000053611">
    <property type="component" value="Unassembled WGS sequence"/>
</dbReference>
<organism evidence="2 3">
    <name type="scientific">Cutaneotrichosporon oleaginosum</name>
    <dbReference type="NCBI Taxonomy" id="879819"/>
    <lineage>
        <taxon>Eukaryota</taxon>
        <taxon>Fungi</taxon>
        <taxon>Dikarya</taxon>
        <taxon>Basidiomycota</taxon>
        <taxon>Agaricomycotina</taxon>
        <taxon>Tremellomycetes</taxon>
        <taxon>Trichosporonales</taxon>
        <taxon>Trichosporonaceae</taxon>
        <taxon>Cutaneotrichosporon</taxon>
    </lineage>
</organism>
<accession>A0A0J0XLM3</accession>
<name>A0A0J0XLM3_9TREE</name>
<dbReference type="EMBL" id="KQ087210">
    <property type="protein sequence ID" value="KLT41987.1"/>
    <property type="molecule type" value="Genomic_DNA"/>
</dbReference>
<feature type="compositionally biased region" description="Polar residues" evidence="1">
    <location>
        <begin position="43"/>
        <end position="54"/>
    </location>
</feature>
<feature type="region of interest" description="Disordered" evidence="1">
    <location>
        <begin position="1"/>
        <end position="114"/>
    </location>
</feature>
<evidence type="ECO:0000256" key="1">
    <source>
        <dbReference type="SAM" id="MobiDB-lite"/>
    </source>
</evidence>
<evidence type="ECO:0000313" key="3">
    <source>
        <dbReference type="Proteomes" id="UP000053611"/>
    </source>
</evidence>
<dbReference type="RefSeq" id="XP_018278478.1">
    <property type="nucleotide sequence ID" value="XM_018423315.1"/>
</dbReference>
<sequence>MTSVATSPAQRQVAKSFQADRRAIDTSIVPNHRYTITPHGSPRSPQTAPLSSPGAQRRFMRLKLSSPEAPKRMARDAACRRSSQAPRSVHLPRSSQKRSKAQDTAAPDFHSTGF</sequence>
<feature type="compositionally biased region" description="Basic and acidic residues" evidence="1">
    <location>
        <begin position="69"/>
        <end position="79"/>
    </location>
</feature>
<evidence type="ECO:0000313" key="2">
    <source>
        <dbReference type="EMBL" id="KLT41987.1"/>
    </source>
</evidence>
<feature type="compositionally biased region" description="Polar residues" evidence="1">
    <location>
        <begin position="1"/>
        <end position="15"/>
    </location>
</feature>